<dbReference type="EMBL" id="DS022308">
    <property type="protein sequence ID" value="OAJ42840.1"/>
    <property type="molecule type" value="Genomic_DNA"/>
</dbReference>
<name>A0A177WTT4_BATDL</name>
<reference evidence="2 3" key="1">
    <citation type="submission" date="2006-10" db="EMBL/GenBank/DDBJ databases">
        <title>The Genome Sequence of Batrachochytrium dendrobatidis JEL423.</title>
        <authorList>
            <consortium name="The Broad Institute Genome Sequencing Platform"/>
            <person name="Birren B."/>
            <person name="Lander E."/>
            <person name="Galagan J."/>
            <person name="Cuomo C."/>
            <person name="Devon K."/>
            <person name="Jaffe D."/>
            <person name="Butler J."/>
            <person name="Alvarez P."/>
            <person name="Gnerre S."/>
            <person name="Grabherr M."/>
            <person name="Kleber M."/>
            <person name="Mauceli E."/>
            <person name="Brockman W."/>
            <person name="Young S."/>
            <person name="LaButti K."/>
            <person name="Sykes S."/>
            <person name="DeCaprio D."/>
            <person name="Crawford M."/>
            <person name="Koehrsen M."/>
            <person name="Engels R."/>
            <person name="Montgomery P."/>
            <person name="Pearson M."/>
            <person name="Howarth C."/>
            <person name="Larson L."/>
            <person name="White J."/>
            <person name="O'Leary S."/>
            <person name="Kodira C."/>
            <person name="Zeng Q."/>
            <person name="Yandava C."/>
            <person name="Alvarado L."/>
            <person name="Longcore J."/>
            <person name="James T."/>
        </authorList>
    </citation>
    <scope>NUCLEOTIDE SEQUENCE [LARGE SCALE GENOMIC DNA]</scope>
    <source>
        <strain evidence="2 3">JEL423</strain>
    </source>
</reference>
<proteinExistence type="predicted"/>
<dbReference type="VEuPathDB" id="FungiDB:BDEG_26246"/>
<dbReference type="PANTHER" id="PTHR31058">
    <property type="entry name" value="ZINC FINGER C4H2 DOMAIN-CONTAINING PROTEIN"/>
    <property type="match status" value="1"/>
</dbReference>
<feature type="region of interest" description="Disordered" evidence="1">
    <location>
        <begin position="73"/>
        <end position="188"/>
    </location>
</feature>
<reference evidence="2 3" key="2">
    <citation type="submission" date="2016-05" db="EMBL/GenBank/DDBJ databases">
        <title>Lineage-specific infection strategies underlie the spectrum of fungal disease in amphibians.</title>
        <authorList>
            <person name="Cuomo C.A."/>
            <person name="Farrer R.A."/>
            <person name="James T."/>
            <person name="Longcore J."/>
            <person name="Birren B."/>
        </authorList>
    </citation>
    <scope>NUCLEOTIDE SEQUENCE [LARGE SCALE GENOMIC DNA]</scope>
    <source>
        <strain evidence="2 3">JEL423</strain>
    </source>
</reference>
<dbReference type="PANTHER" id="PTHR31058:SF2">
    <property type="entry name" value="ZINC FINGER C4H2 DOMAIN-CONTAINING PROTEIN"/>
    <property type="match status" value="1"/>
</dbReference>
<sequence>MNAQASRLQAEKTKLQNALNELQDGYLPFKDQVDILRGEHGLKSRPTLQQVIESQMSCYLEERRGRWIKNGLTEGQSFGKTGGLASGTGSTLHSAAVSKSDKESSASHTALSAGGSRAAKGSVSIVGSTRVNGSSNKVAKKSSFTPSGRGRGRPPGSVATTRTSSGSSIPASNSKQHRQSKSKDSSPQ</sequence>
<protein>
    <submittedName>
        <fullName evidence="2">Uncharacterized protein</fullName>
    </submittedName>
</protein>
<accession>A0A177WTT4</accession>
<gene>
    <name evidence="2" type="ORF">BDEG_26246</name>
</gene>
<feature type="compositionally biased region" description="Polar residues" evidence="1">
    <location>
        <begin position="158"/>
        <end position="174"/>
    </location>
</feature>
<dbReference type="eggNOG" id="ENOG502SCGF">
    <property type="taxonomic scope" value="Eukaryota"/>
</dbReference>
<evidence type="ECO:0000313" key="3">
    <source>
        <dbReference type="Proteomes" id="UP000077115"/>
    </source>
</evidence>
<dbReference type="Proteomes" id="UP000077115">
    <property type="component" value="Unassembled WGS sequence"/>
</dbReference>
<organism evidence="2 3">
    <name type="scientific">Batrachochytrium dendrobatidis (strain JEL423)</name>
    <dbReference type="NCBI Taxonomy" id="403673"/>
    <lineage>
        <taxon>Eukaryota</taxon>
        <taxon>Fungi</taxon>
        <taxon>Fungi incertae sedis</taxon>
        <taxon>Chytridiomycota</taxon>
        <taxon>Chytridiomycota incertae sedis</taxon>
        <taxon>Chytridiomycetes</taxon>
        <taxon>Rhizophydiales</taxon>
        <taxon>Rhizophydiales incertae sedis</taxon>
        <taxon>Batrachochytrium</taxon>
    </lineage>
</organism>
<evidence type="ECO:0000313" key="2">
    <source>
        <dbReference type="EMBL" id="OAJ42840.1"/>
    </source>
</evidence>
<dbReference type="OrthoDB" id="20865at2759"/>
<dbReference type="AlphaFoldDB" id="A0A177WTT4"/>
<dbReference type="InterPro" id="IPR018482">
    <property type="entry name" value="Znf-C4H2"/>
</dbReference>
<dbReference type="GO" id="GO:0005634">
    <property type="term" value="C:nucleus"/>
    <property type="evidence" value="ECO:0007669"/>
    <property type="project" value="TreeGrafter"/>
</dbReference>
<evidence type="ECO:0000256" key="1">
    <source>
        <dbReference type="SAM" id="MobiDB-lite"/>
    </source>
</evidence>
<feature type="compositionally biased region" description="Polar residues" evidence="1">
    <location>
        <begin position="125"/>
        <end position="145"/>
    </location>
</feature>